<feature type="transmembrane region" description="Helical" evidence="1">
    <location>
        <begin position="230"/>
        <end position="252"/>
    </location>
</feature>
<organism evidence="2 3">
    <name type="scientific">Fusarium piperis</name>
    <dbReference type="NCBI Taxonomy" id="1435070"/>
    <lineage>
        <taxon>Eukaryota</taxon>
        <taxon>Fungi</taxon>
        <taxon>Dikarya</taxon>
        <taxon>Ascomycota</taxon>
        <taxon>Pezizomycotina</taxon>
        <taxon>Sordariomycetes</taxon>
        <taxon>Hypocreomycetidae</taxon>
        <taxon>Hypocreales</taxon>
        <taxon>Nectriaceae</taxon>
        <taxon>Fusarium</taxon>
        <taxon>Fusarium solani species complex</taxon>
    </lineage>
</organism>
<accession>A0A9W8WK13</accession>
<dbReference type="Proteomes" id="UP001140502">
    <property type="component" value="Unassembled WGS sequence"/>
</dbReference>
<sequence length="323" mass="35933">MTVLSEALFDSTASVLRCDIRNSTYEAHFNVTNGGQFVKFKVKDIEEKLLDVITGIWGSNPRSKNTGCTALNMDSGCGFDPSILRHLSYQALMDAFTEMLIGGLTLRRRQEDDSAVFHGNTSVQSTVLTATSELQIPSNLTFLSKDLAILQNVEPEKGKRVYKGLWNGPGEQRTTPLKEALEELFQNITISLMSSPLLQPNKHPAPKPKNTTVAFSTMHPVYIYARSRLWVAYGLGITCSTLTVCIGMLAIYMNGASFSNTFSTLLRLGRGASLSSEIEKVDLDDRDPLPEYIKGMKIKLRKTSIQTDEYIPMQEAEEWETEA</sequence>
<keyword evidence="1" id="KW-0472">Membrane</keyword>
<comment type="caution">
    <text evidence="2">The sequence shown here is derived from an EMBL/GenBank/DDBJ whole genome shotgun (WGS) entry which is preliminary data.</text>
</comment>
<dbReference type="PANTHER" id="PTHR35041:SF6">
    <property type="entry name" value="FORMYLMETHIONINE DEFORMYLASE-LIKE PROTEIN-RELATED"/>
    <property type="match status" value="1"/>
</dbReference>
<keyword evidence="1" id="KW-0812">Transmembrane</keyword>
<evidence type="ECO:0000313" key="2">
    <source>
        <dbReference type="EMBL" id="KAJ4327132.1"/>
    </source>
</evidence>
<dbReference type="OrthoDB" id="5322539at2759"/>
<keyword evidence="3" id="KW-1185">Reference proteome</keyword>
<evidence type="ECO:0000256" key="1">
    <source>
        <dbReference type="SAM" id="Phobius"/>
    </source>
</evidence>
<name>A0A9W8WK13_9HYPO</name>
<dbReference type="EMBL" id="JAPEUR010000029">
    <property type="protein sequence ID" value="KAJ4327132.1"/>
    <property type="molecule type" value="Genomic_DNA"/>
</dbReference>
<protein>
    <submittedName>
        <fullName evidence="2">Uncharacterized protein</fullName>
    </submittedName>
</protein>
<dbReference type="PANTHER" id="PTHR35041">
    <property type="entry name" value="MEDIATOR OF RNA POLYMERASE II TRANSCRIPTION SUBUNIT 1"/>
    <property type="match status" value="1"/>
</dbReference>
<gene>
    <name evidence="2" type="ORF">N0V84_002394</name>
</gene>
<dbReference type="AlphaFoldDB" id="A0A9W8WK13"/>
<reference evidence="2" key="1">
    <citation type="submission" date="2022-10" db="EMBL/GenBank/DDBJ databases">
        <title>Tapping the CABI collections for fungal endophytes: first genome assemblies for Collariella, Neodidymelliopsis, Ascochyta clinopodiicola, Didymella pomorum, Didymosphaeria variabile, Neocosmospora piperis and Neocucurbitaria cava.</title>
        <authorList>
            <person name="Hill R."/>
        </authorList>
    </citation>
    <scope>NUCLEOTIDE SEQUENCE</scope>
    <source>
        <strain evidence="2">IMI 366586</strain>
    </source>
</reference>
<proteinExistence type="predicted"/>
<evidence type="ECO:0000313" key="3">
    <source>
        <dbReference type="Proteomes" id="UP001140502"/>
    </source>
</evidence>
<keyword evidence="1" id="KW-1133">Transmembrane helix</keyword>